<gene>
    <name evidence="1" type="ORF">NCTC11685_05544</name>
</gene>
<proteinExistence type="predicted"/>
<protein>
    <submittedName>
        <fullName evidence="1">Uncharacterized protein</fullName>
    </submittedName>
</protein>
<evidence type="ECO:0000313" key="1">
    <source>
        <dbReference type="EMBL" id="STW72455.1"/>
    </source>
</evidence>
<accession>A0A7H4PIM8</accession>
<sequence>MACLGVTNQQQRGVCLAPPDAAKDAVLLRVGILKFVDHRHRKALANRAGQRFAALPAQGVIPGG</sequence>
<dbReference type="AlphaFoldDB" id="A0A7H4PIM8"/>
<organism evidence="1 2">
    <name type="scientific">Klebsiella michiganensis</name>
    <dbReference type="NCBI Taxonomy" id="1134687"/>
    <lineage>
        <taxon>Bacteria</taxon>
        <taxon>Pseudomonadati</taxon>
        <taxon>Pseudomonadota</taxon>
        <taxon>Gammaproteobacteria</taxon>
        <taxon>Enterobacterales</taxon>
        <taxon>Enterobacteriaceae</taxon>
        <taxon>Klebsiella/Raoultella group</taxon>
        <taxon>Klebsiella</taxon>
    </lineage>
</organism>
<evidence type="ECO:0000313" key="2">
    <source>
        <dbReference type="Proteomes" id="UP000254863"/>
    </source>
</evidence>
<reference evidence="1 2" key="1">
    <citation type="submission" date="2018-06" db="EMBL/GenBank/DDBJ databases">
        <authorList>
            <consortium name="Pathogen Informatics"/>
            <person name="Doyle S."/>
        </authorList>
    </citation>
    <scope>NUCLEOTIDE SEQUENCE [LARGE SCALE GENOMIC DNA]</scope>
    <source>
        <strain evidence="1 2">NCTC11685</strain>
    </source>
</reference>
<comment type="caution">
    <text evidence="1">The sequence shown here is derived from an EMBL/GenBank/DDBJ whole genome shotgun (WGS) entry which is preliminary data.</text>
</comment>
<name>A0A7H4PIM8_9ENTR</name>
<dbReference type="EMBL" id="UGMS01000002">
    <property type="protein sequence ID" value="STW72455.1"/>
    <property type="molecule type" value="Genomic_DNA"/>
</dbReference>
<dbReference type="Proteomes" id="UP000254863">
    <property type="component" value="Unassembled WGS sequence"/>
</dbReference>